<dbReference type="STRING" id="1095629.A0A0C9X1I2"/>
<sequence length="555" mass="60951">MLMKTPLRSVLTIAGSDSSGGAGIQADLKTFAAHGCYGASVITALTAQNTQGVHGVHPCPPEFVAQQIHSVLEDLEINAIKTGMLYDVENTKQVVESLKTHYKNKPLPSLVCDPVCVSTSGHTLLHPESVELLIDELFPLATLITPNKAEAELLLSSRNPFADITSLEDMLSATEQLLSFGSAAVLLKGGHITSTMTDVIRISSGHPGINVVRQGLYDENMEILQTGIDVADHPELVVDVLYQSNGKKSLFVMPRVDSTSTHGTGCTLSSAIACELACGLTLEEATKNAAVFTHMGIEAAHPMGKGHGPLNHLHSLTTLKIPQRTLYNPYPFTRMLIQSTAKLWKEYVEHDFVKRLGRGVLEIEAFSHFIRQDYHFLKYYARAYGLLAAKSTSFLGIESSAQAILNILQEIQTHRALCESFCINFQELENTPEATTTTAYGSYLITVGLEGDATKLLVALMACLLGYGEVGLWLTKEASKENSWVVMEGNPYKKWIEDYAGQHYQNAVKIGLETIETLAIADPPSPARLEEWRGVWERCTRLERAFWDMAMDARK</sequence>
<evidence type="ECO:0000313" key="3">
    <source>
        <dbReference type="EMBL" id="KIJ95138.1"/>
    </source>
</evidence>
<dbReference type="Pfam" id="PF03070">
    <property type="entry name" value="TENA_THI-4"/>
    <property type="match status" value="1"/>
</dbReference>
<dbReference type="InterPro" id="IPR013749">
    <property type="entry name" value="PM/HMP-P_kinase-1"/>
</dbReference>
<dbReference type="GO" id="GO:0008902">
    <property type="term" value="F:hydroxymethylpyrimidine kinase activity"/>
    <property type="evidence" value="ECO:0007669"/>
    <property type="project" value="TreeGrafter"/>
</dbReference>
<dbReference type="Gene3D" id="1.20.910.10">
    <property type="entry name" value="Heme oxygenase-like"/>
    <property type="match status" value="1"/>
</dbReference>
<evidence type="ECO:0000259" key="1">
    <source>
        <dbReference type="Pfam" id="PF03070"/>
    </source>
</evidence>
<dbReference type="InterPro" id="IPR016084">
    <property type="entry name" value="Haem_Oase-like_multi-hlx"/>
</dbReference>
<evidence type="ECO:0000259" key="2">
    <source>
        <dbReference type="Pfam" id="PF08543"/>
    </source>
</evidence>
<reference evidence="4" key="2">
    <citation type="submission" date="2015-01" db="EMBL/GenBank/DDBJ databases">
        <title>Evolutionary Origins and Diversification of the Mycorrhizal Mutualists.</title>
        <authorList>
            <consortium name="DOE Joint Genome Institute"/>
            <consortium name="Mycorrhizal Genomics Consortium"/>
            <person name="Kohler A."/>
            <person name="Kuo A."/>
            <person name="Nagy L.G."/>
            <person name="Floudas D."/>
            <person name="Copeland A."/>
            <person name="Barry K.W."/>
            <person name="Cichocki N."/>
            <person name="Veneault-Fourrey C."/>
            <person name="LaButti K."/>
            <person name="Lindquist E.A."/>
            <person name="Lipzen A."/>
            <person name="Lundell T."/>
            <person name="Morin E."/>
            <person name="Murat C."/>
            <person name="Riley R."/>
            <person name="Ohm R."/>
            <person name="Sun H."/>
            <person name="Tunlid A."/>
            <person name="Henrissat B."/>
            <person name="Grigoriev I.V."/>
            <person name="Hibbett D.S."/>
            <person name="Martin F."/>
        </authorList>
    </citation>
    <scope>NUCLEOTIDE SEQUENCE [LARGE SCALE GENOMIC DNA]</scope>
    <source>
        <strain evidence="4">LaAM-08-1</strain>
    </source>
</reference>
<dbReference type="GO" id="GO:0008972">
    <property type="term" value="F:phosphomethylpyrimidine kinase activity"/>
    <property type="evidence" value="ECO:0007669"/>
    <property type="project" value="InterPro"/>
</dbReference>
<organism evidence="3 4">
    <name type="scientific">Laccaria amethystina LaAM-08-1</name>
    <dbReference type="NCBI Taxonomy" id="1095629"/>
    <lineage>
        <taxon>Eukaryota</taxon>
        <taxon>Fungi</taxon>
        <taxon>Dikarya</taxon>
        <taxon>Basidiomycota</taxon>
        <taxon>Agaricomycotina</taxon>
        <taxon>Agaricomycetes</taxon>
        <taxon>Agaricomycetidae</taxon>
        <taxon>Agaricales</taxon>
        <taxon>Agaricineae</taxon>
        <taxon>Hydnangiaceae</taxon>
        <taxon>Laccaria</taxon>
    </lineage>
</organism>
<dbReference type="Pfam" id="PF08543">
    <property type="entry name" value="Phos_pyr_kin"/>
    <property type="match status" value="2"/>
</dbReference>
<reference evidence="3 4" key="1">
    <citation type="submission" date="2014-04" db="EMBL/GenBank/DDBJ databases">
        <authorList>
            <consortium name="DOE Joint Genome Institute"/>
            <person name="Kuo A."/>
            <person name="Kohler A."/>
            <person name="Nagy L.G."/>
            <person name="Floudas D."/>
            <person name="Copeland A."/>
            <person name="Barry K.W."/>
            <person name="Cichocki N."/>
            <person name="Veneault-Fourrey C."/>
            <person name="LaButti K."/>
            <person name="Lindquist E.A."/>
            <person name="Lipzen A."/>
            <person name="Lundell T."/>
            <person name="Morin E."/>
            <person name="Murat C."/>
            <person name="Sun H."/>
            <person name="Tunlid A."/>
            <person name="Henrissat B."/>
            <person name="Grigoriev I.V."/>
            <person name="Hibbett D.S."/>
            <person name="Martin F."/>
            <person name="Nordberg H.P."/>
            <person name="Cantor M.N."/>
            <person name="Hua S.X."/>
        </authorList>
    </citation>
    <scope>NUCLEOTIDE SEQUENCE [LARGE SCALE GENOMIC DNA]</scope>
    <source>
        <strain evidence="3 4">LaAM-08-1</strain>
    </source>
</reference>
<dbReference type="PANTHER" id="PTHR20858">
    <property type="entry name" value="PHOSPHOMETHYLPYRIMIDINE KINASE"/>
    <property type="match status" value="1"/>
</dbReference>
<proteinExistence type="predicted"/>
<dbReference type="SUPFAM" id="SSF53613">
    <property type="entry name" value="Ribokinase-like"/>
    <property type="match status" value="1"/>
</dbReference>
<dbReference type="GO" id="GO:0005829">
    <property type="term" value="C:cytosol"/>
    <property type="evidence" value="ECO:0007669"/>
    <property type="project" value="TreeGrafter"/>
</dbReference>
<accession>A0A0C9X1I2</accession>
<feature type="domain" description="Pyridoxamine kinase/Phosphomethylpyrimidine kinase" evidence="2">
    <location>
        <begin position="17"/>
        <end position="200"/>
    </location>
</feature>
<dbReference type="PANTHER" id="PTHR20858:SF17">
    <property type="entry name" value="HYDROXYMETHYLPYRIMIDINE_PHOSPHOMETHYLPYRIMIDINE KINASE THI20-RELATED"/>
    <property type="match status" value="1"/>
</dbReference>
<feature type="domain" description="Thiaminase-2/PQQC" evidence="1">
    <location>
        <begin position="340"/>
        <end position="552"/>
    </location>
</feature>
<dbReference type="InterPro" id="IPR004399">
    <property type="entry name" value="HMP/HMP-P_kinase_dom"/>
</dbReference>
<dbReference type="InterPro" id="IPR029056">
    <property type="entry name" value="Ribokinase-like"/>
</dbReference>
<name>A0A0C9X1I2_9AGAR</name>
<dbReference type="InterPro" id="IPR004305">
    <property type="entry name" value="Thiaminase-2/PQQC"/>
</dbReference>
<evidence type="ECO:0008006" key="5">
    <source>
        <dbReference type="Google" id="ProtNLM"/>
    </source>
</evidence>
<dbReference type="Proteomes" id="UP000054477">
    <property type="component" value="Unassembled WGS sequence"/>
</dbReference>
<dbReference type="HOGENOM" id="CLU_020520_2_1_1"/>
<dbReference type="CDD" id="cd01169">
    <property type="entry name" value="HMPP_kinase"/>
    <property type="match status" value="1"/>
</dbReference>
<dbReference type="NCBIfam" id="TIGR00097">
    <property type="entry name" value="HMP-P_kinase"/>
    <property type="match status" value="1"/>
</dbReference>
<protein>
    <recommendedName>
        <fullName evidence="5">Phosphomethylpyrimidine kinase</fullName>
    </recommendedName>
</protein>
<feature type="domain" description="Pyridoxamine kinase/Phosphomethylpyrimidine kinase" evidence="2">
    <location>
        <begin position="222"/>
        <end position="311"/>
    </location>
</feature>
<dbReference type="AlphaFoldDB" id="A0A0C9X1I2"/>
<dbReference type="CDD" id="cd19367">
    <property type="entry name" value="TenA_C_ScTHI20-like"/>
    <property type="match status" value="1"/>
</dbReference>
<evidence type="ECO:0000313" key="4">
    <source>
        <dbReference type="Proteomes" id="UP000054477"/>
    </source>
</evidence>
<gene>
    <name evidence="3" type="ORF">K443DRAFT_683244</name>
</gene>
<dbReference type="GO" id="GO:0009228">
    <property type="term" value="P:thiamine biosynthetic process"/>
    <property type="evidence" value="ECO:0007669"/>
    <property type="project" value="InterPro"/>
</dbReference>
<dbReference type="OrthoDB" id="10028886at2759"/>
<dbReference type="EMBL" id="KN838766">
    <property type="protein sequence ID" value="KIJ95138.1"/>
    <property type="molecule type" value="Genomic_DNA"/>
</dbReference>
<keyword evidence="4" id="KW-1185">Reference proteome</keyword>
<dbReference type="SUPFAM" id="SSF48613">
    <property type="entry name" value="Heme oxygenase-like"/>
    <property type="match status" value="1"/>
</dbReference>
<dbReference type="Gene3D" id="3.40.1190.20">
    <property type="match status" value="1"/>
</dbReference>